<evidence type="ECO:0000313" key="3">
    <source>
        <dbReference type="Ensembl" id="ENSVKKP00000019697.1"/>
    </source>
</evidence>
<dbReference type="FunFam" id="1.10.4020.10:FF:000001">
    <property type="entry name" value="zinc finger protein 263 isoform X1"/>
    <property type="match status" value="1"/>
</dbReference>
<dbReference type="OMA" id="EGPPRRC"/>
<dbReference type="InterPro" id="IPR050916">
    <property type="entry name" value="SCAN-C2H2_zinc_finger"/>
</dbReference>
<dbReference type="SUPFAM" id="SSF47353">
    <property type="entry name" value="Retrovirus capsid dimerization domain-like"/>
    <property type="match status" value="1"/>
</dbReference>
<keyword evidence="1" id="KW-0539">Nucleus</keyword>
<dbReference type="CDD" id="cd07936">
    <property type="entry name" value="SCAN"/>
    <property type="match status" value="1"/>
</dbReference>
<evidence type="ECO:0000313" key="4">
    <source>
        <dbReference type="Proteomes" id="UP000694545"/>
    </source>
</evidence>
<dbReference type="PROSITE" id="PS50804">
    <property type="entry name" value="SCAN_BOX"/>
    <property type="match status" value="1"/>
</dbReference>
<protein>
    <recommendedName>
        <fullName evidence="2">SCAN box domain-containing protein</fullName>
    </recommendedName>
</protein>
<dbReference type="InterPro" id="IPR038269">
    <property type="entry name" value="SCAN_sf"/>
</dbReference>
<accession>A0A8D2LCQ3</accession>
<dbReference type="Pfam" id="PF02023">
    <property type="entry name" value="SCAN"/>
    <property type="match status" value="1"/>
</dbReference>
<proteinExistence type="predicted"/>
<sequence length="167" mass="19786">MRFSKDQGRPVKETVVGEAAVSTEVHRQRFRQFSYQEARGPREVWKRLQEFCQWWLTPEKRTKEQILELLILEQFLAILPPEMQSWNWVRGCHPHTCAQAVALAEDFLLRHQEDGRQEQKVRASRSGTRESLNKKHIFSKDDCPSTHLSKGRISIYSEYQKKDFTLK</sequence>
<reference evidence="3" key="2">
    <citation type="submission" date="2025-09" db="UniProtKB">
        <authorList>
            <consortium name="Ensembl"/>
        </authorList>
    </citation>
    <scope>IDENTIFICATION</scope>
</reference>
<dbReference type="PANTHER" id="PTHR45935">
    <property type="entry name" value="PROTEIN ZBED8-RELATED"/>
    <property type="match status" value="1"/>
</dbReference>
<keyword evidence="4" id="KW-1185">Reference proteome</keyword>
<dbReference type="PANTHER" id="PTHR45935:SF15">
    <property type="entry name" value="SCAN BOX DOMAIN-CONTAINING PROTEIN"/>
    <property type="match status" value="1"/>
</dbReference>
<dbReference type="Ensembl" id="ENSVKKT00000020182.1">
    <property type="protein sequence ID" value="ENSVKKP00000019697.1"/>
    <property type="gene ID" value="ENSVKKG00000013334.1"/>
</dbReference>
<dbReference type="SMART" id="SM00431">
    <property type="entry name" value="SCAN"/>
    <property type="match status" value="1"/>
</dbReference>
<dbReference type="AlphaFoldDB" id="A0A8D2LCQ3"/>
<name>A0A8D2LCQ3_VARKO</name>
<organism evidence="3 4">
    <name type="scientific">Varanus komodoensis</name>
    <name type="common">Komodo dragon</name>
    <dbReference type="NCBI Taxonomy" id="61221"/>
    <lineage>
        <taxon>Eukaryota</taxon>
        <taxon>Metazoa</taxon>
        <taxon>Chordata</taxon>
        <taxon>Craniata</taxon>
        <taxon>Vertebrata</taxon>
        <taxon>Euteleostomi</taxon>
        <taxon>Lepidosauria</taxon>
        <taxon>Squamata</taxon>
        <taxon>Bifurcata</taxon>
        <taxon>Unidentata</taxon>
        <taxon>Episquamata</taxon>
        <taxon>Toxicofera</taxon>
        <taxon>Anguimorpha</taxon>
        <taxon>Paleoanguimorpha</taxon>
        <taxon>Varanoidea</taxon>
        <taxon>Varanidae</taxon>
        <taxon>Varanus</taxon>
    </lineage>
</organism>
<reference evidence="3" key="1">
    <citation type="submission" date="2025-08" db="UniProtKB">
        <authorList>
            <consortium name="Ensembl"/>
        </authorList>
    </citation>
    <scope>IDENTIFICATION</scope>
</reference>
<evidence type="ECO:0000256" key="1">
    <source>
        <dbReference type="ARBA" id="ARBA00023242"/>
    </source>
</evidence>
<evidence type="ECO:0000259" key="2">
    <source>
        <dbReference type="PROSITE" id="PS50804"/>
    </source>
</evidence>
<dbReference type="Gene3D" id="1.10.4020.10">
    <property type="entry name" value="DNA breaking-rejoining enzymes"/>
    <property type="match status" value="1"/>
</dbReference>
<dbReference type="InterPro" id="IPR003309">
    <property type="entry name" value="SCAN_dom"/>
</dbReference>
<feature type="domain" description="SCAN box" evidence="2">
    <location>
        <begin position="27"/>
        <end position="107"/>
    </location>
</feature>
<dbReference type="Proteomes" id="UP000694545">
    <property type="component" value="Unplaced"/>
</dbReference>